<dbReference type="RefSeq" id="WP_005683483.1">
    <property type="nucleotide sequence ID" value="NZ_ADNC01000013.1"/>
</dbReference>
<name>D4XVT7_9BACT</name>
<comment type="cofactor">
    <cofactor evidence="1">
        <name>Ca(2+)</name>
        <dbReference type="ChEBI" id="CHEBI:29108"/>
    </cofactor>
</comment>
<keyword evidence="10" id="KW-0808">Transferase</keyword>
<keyword evidence="12" id="KW-0106">Calcium</keyword>
<dbReference type="EMBL" id="ADNC01000013">
    <property type="protein sequence ID" value="EFF41525.1"/>
    <property type="molecule type" value="Genomic_DNA"/>
</dbReference>
<dbReference type="SMART" id="SM00861">
    <property type="entry name" value="Transket_pyr"/>
    <property type="match status" value="1"/>
</dbReference>
<gene>
    <name evidence="17" type="ORF">MALL_0700</name>
</gene>
<dbReference type="Pfam" id="PF02779">
    <property type="entry name" value="Transket_pyr"/>
    <property type="match status" value="1"/>
</dbReference>
<evidence type="ECO:0000313" key="17">
    <source>
        <dbReference type="EMBL" id="EFF41525.1"/>
    </source>
</evidence>
<evidence type="ECO:0000256" key="7">
    <source>
        <dbReference type="ARBA" id="ARBA00007131"/>
    </source>
</evidence>
<dbReference type="CDD" id="cd07033">
    <property type="entry name" value="TPP_PYR_DXS_TK_like"/>
    <property type="match status" value="1"/>
</dbReference>
<comment type="cofactor">
    <cofactor evidence="2">
        <name>Mn(2+)</name>
        <dbReference type="ChEBI" id="CHEBI:29035"/>
    </cofactor>
</comment>
<dbReference type="Pfam" id="PF22613">
    <property type="entry name" value="Transketolase_C_1"/>
    <property type="match status" value="1"/>
</dbReference>
<comment type="caution">
    <text evidence="17">The sequence shown here is derived from an EMBL/GenBank/DDBJ whole genome shotgun (WGS) entry which is preliminary data.</text>
</comment>
<accession>D4XVT7</accession>
<dbReference type="Gene3D" id="3.40.50.920">
    <property type="match status" value="1"/>
</dbReference>
<dbReference type="STRING" id="747682.MALL_0700"/>
<dbReference type="FunFam" id="3.40.50.970:FF:000045">
    <property type="entry name" value="Transketolase"/>
    <property type="match status" value="1"/>
</dbReference>
<keyword evidence="14" id="KW-0786">Thiamine pyrophosphate</keyword>
<comment type="similarity">
    <text evidence="7">Belongs to the transketolase family.</text>
</comment>
<reference evidence="17 18" key="1">
    <citation type="submission" date="2010-03" db="EMBL/GenBank/DDBJ databases">
        <authorList>
            <person name="Glass J.I."/>
            <person name="Benders G.A."/>
            <person name="Durkin A.S."/>
            <person name="Farmerie W.G."/>
            <person name="Hlavinka K."/>
            <person name="Hostetler J."/>
            <person name="Jackson J."/>
            <person name="May M.A."/>
            <person name="Miller R.H."/>
            <person name="Paralanov V."/>
            <person name="Radune D."/>
            <person name="Szczypinski B."/>
            <person name="Brown D.R."/>
        </authorList>
    </citation>
    <scope>NUCLEOTIDE SEQUENCE [LARGE SCALE GENOMIC DNA]</scope>
    <source>
        <strain evidence="17 18">A21JP2</strain>
    </source>
</reference>
<evidence type="ECO:0000313" key="18">
    <source>
        <dbReference type="Proteomes" id="UP000004757"/>
    </source>
</evidence>
<feature type="domain" description="Transketolase-like pyrimidine-binding" evidence="16">
    <location>
        <begin position="347"/>
        <end position="514"/>
    </location>
</feature>
<dbReference type="InterPro" id="IPR005474">
    <property type="entry name" value="Transketolase_N"/>
</dbReference>
<evidence type="ECO:0000256" key="9">
    <source>
        <dbReference type="ARBA" id="ARBA00013152"/>
    </source>
</evidence>
<dbReference type="InterPro" id="IPR033247">
    <property type="entry name" value="Transketolase_fam"/>
</dbReference>
<comment type="cofactor">
    <cofactor evidence="4">
        <name>Mg(2+)</name>
        <dbReference type="ChEBI" id="CHEBI:18420"/>
    </cofactor>
</comment>
<proteinExistence type="inferred from homology"/>
<dbReference type="InterPro" id="IPR029061">
    <property type="entry name" value="THDP-binding"/>
</dbReference>
<evidence type="ECO:0000256" key="3">
    <source>
        <dbReference type="ARBA" id="ARBA00001941"/>
    </source>
</evidence>
<dbReference type="Gene3D" id="3.40.50.970">
    <property type="match status" value="2"/>
</dbReference>
<evidence type="ECO:0000256" key="15">
    <source>
        <dbReference type="ARBA" id="ARBA00049473"/>
    </source>
</evidence>
<comment type="cofactor">
    <cofactor evidence="3">
        <name>Co(2+)</name>
        <dbReference type="ChEBI" id="CHEBI:48828"/>
    </cofactor>
</comment>
<evidence type="ECO:0000256" key="6">
    <source>
        <dbReference type="ARBA" id="ARBA00002931"/>
    </source>
</evidence>
<dbReference type="GO" id="GO:0006098">
    <property type="term" value="P:pentose-phosphate shunt"/>
    <property type="evidence" value="ECO:0007669"/>
    <property type="project" value="TreeGrafter"/>
</dbReference>
<evidence type="ECO:0000256" key="11">
    <source>
        <dbReference type="ARBA" id="ARBA00022723"/>
    </source>
</evidence>
<dbReference type="CDD" id="cd02012">
    <property type="entry name" value="TPP_TK"/>
    <property type="match status" value="1"/>
</dbReference>
<sequence length="650" mass="72539">MKNKIEKKFIASMQSIALDSINKAGQGHIGMALGAAPITFELIAKNMKFSATDPKWIDRDRFVLSAGHGSMSMYSVMHFLGLLSKEDMKNHKKIHSKTPSHPEIENTDFVDASTGPLGQGVAMGVGMALSQKYLQANFNKKDYEIVNHDVYVLHGDGCVQEGVALEAIQLAGTLNLNKLVLIHDYNDIQIDSRSNEVNGINLLEYFKAQHFNVFVADVNDHASIVKALLDAKNSDKPSYVQIKTIIAPHTHVADKSSGHNGILNVENTIKFKEEVGLKNTVPFDYDSDVYDYGQELLAKKEEVYEKWMNLYAAYKNAYPSEAKLFEQITSQDFKYDLTGVEFKETNVATRNYIGTIMQYIDANYPNIVGGSADLYAATKVGFSKQLVAQGGKNIKYGIREFAMSAINNGIYLDSNLRTIDSTFLAFSDYMKPAMRLGALMNIPGIHVFTHDSYQVGGDGPTHQPFDQIPMLRAMSNMEVIRPCDESEMLAAFQYALDNRKNQIAIIGCRQPLKSFNLLPTKAKLLNAYVVKNEIKYDLSILASGSEVELALKVAKELESLKIKAQVISVPHLQNLINDENLALSLGLDKKPIFAIEATSDSMWFRLSKYNKFDAFLSSGYGWSEDGQKVYELKGFNVDNLVTRVKKLLKK</sequence>
<dbReference type="PANTHER" id="PTHR43522">
    <property type="entry name" value="TRANSKETOLASE"/>
    <property type="match status" value="1"/>
</dbReference>
<keyword evidence="13" id="KW-0460">Magnesium</keyword>
<dbReference type="Proteomes" id="UP000004757">
    <property type="component" value="Unassembled WGS sequence"/>
</dbReference>
<evidence type="ECO:0000259" key="16">
    <source>
        <dbReference type="SMART" id="SM00861"/>
    </source>
</evidence>
<dbReference type="Pfam" id="PF00456">
    <property type="entry name" value="Transketolase_N"/>
    <property type="match status" value="1"/>
</dbReference>
<keyword evidence="18" id="KW-1185">Reference proteome</keyword>
<dbReference type="SUPFAM" id="SSF52922">
    <property type="entry name" value="TK C-terminal domain-like"/>
    <property type="match status" value="1"/>
</dbReference>
<evidence type="ECO:0000256" key="8">
    <source>
        <dbReference type="ARBA" id="ARBA00011738"/>
    </source>
</evidence>
<evidence type="ECO:0000256" key="2">
    <source>
        <dbReference type="ARBA" id="ARBA00001936"/>
    </source>
</evidence>
<dbReference type="eggNOG" id="COG0021">
    <property type="taxonomic scope" value="Bacteria"/>
</dbReference>
<evidence type="ECO:0000256" key="1">
    <source>
        <dbReference type="ARBA" id="ARBA00001913"/>
    </source>
</evidence>
<organism evidence="17 18">
    <name type="scientific">Mycoplasmopsis alligatoris A21JP2</name>
    <dbReference type="NCBI Taxonomy" id="747682"/>
    <lineage>
        <taxon>Bacteria</taxon>
        <taxon>Bacillati</taxon>
        <taxon>Mycoplasmatota</taxon>
        <taxon>Mycoplasmoidales</taxon>
        <taxon>Metamycoplasmataceae</taxon>
        <taxon>Mycoplasmopsis</taxon>
    </lineage>
</organism>
<protein>
    <recommendedName>
        <fullName evidence="9">transketolase</fullName>
        <ecNumber evidence="9">2.2.1.1</ecNumber>
    </recommendedName>
</protein>
<evidence type="ECO:0000256" key="10">
    <source>
        <dbReference type="ARBA" id="ARBA00022679"/>
    </source>
</evidence>
<comment type="cofactor">
    <cofactor evidence="5">
        <name>thiamine diphosphate</name>
        <dbReference type="ChEBI" id="CHEBI:58937"/>
    </cofactor>
</comment>
<dbReference type="AlphaFoldDB" id="D4XVT7"/>
<dbReference type="OrthoDB" id="8732661at2"/>
<dbReference type="GO" id="GO:0004802">
    <property type="term" value="F:transketolase activity"/>
    <property type="evidence" value="ECO:0007669"/>
    <property type="project" value="UniProtKB-EC"/>
</dbReference>
<dbReference type="GO" id="GO:0046872">
    <property type="term" value="F:metal ion binding"/>
    <property type="evidence" value="ECO:0007669"/>
    <property type="project" value="UniProtKB-KW"/>
</dbReference>
<evidence type="ECO:0000256" key="14">
    <source>
        <dbReference type="ARBA" id="ARBA00023052"/>
    </source>
</evidence>
<evidence type="ECO:0000256" key="13">
    <source>
        <dbReference type="ARBA" id="ARBA00022842"/>
    </source>
</evidence>
<dbReference type="InterPro" id="IPR055152">
    <property type="entry name" value="Transketolase-like_C_2"/>
</dbReference>
<dbReference type="PANTHER" id="PTHR43522:SF2">
    <property type="entry name" value="TRANSKETOLASE 1-RELATED"/>
    <property type="match status" value="1"/>
</dbReference>
<evidence type="ECO:0000256" key="4">
    <source>
        <dbReference type="ARBA" id="ARBA00001946"/>
    </source>
</evidence>
<dbReference type="SUPFAM" id="SSF52518">
    <property type="entry name" value="Thiamin diphosphate-binding fold (THDP-binding)"/>
    <property type="match status" value="2"/>
</dbReference>
<dbReference type="InterPro" id="IPR005475">
    <property type="entry name" value="Transketolase-like_Pyr-bd"/>
</dbReference>
<dbReference type="GO" id="GO:0005829">
    <property type="term" value="C:cytosol"/>
    <property type="evidence" value="ECO:0007669"/>
    <property type="project" value="TreeGrafter"/>
</dbReference>
<keyword evidence="11" id="KW-0479">Metal-binding</keyword>
<comment type="catalytic activity">
    <reaction evidence="15">
        <text>D-sedoheptulose 7-phosphate + D-glyceraldehyde 3-phosphate = aldehydo-D-ribose 5-phosphate + D-xylulose 5-phosphate</text>
        <dbReference type="Rhea" id="RHEA:10508"/>
        <dbReference type="ChEBI" id="CHEBI:57483"/>
        <dbReference type="ChEBI" id="CHEBI:57737"/>
        <dbReference type="ChEBI" id="CHEBI:58273"/>
        <dbReference type="ChEBI" id="CHEBI:59776"/>
        <dbReference type="EC" id="2.2.1.1"/>
    </reaction>
</comment>
<dbReference type="InterPro" id="IPR009014">
    <property type="entry name" value="Transketo_C/PFOR_II"/>
</dbReference>
<evidence type="ECO:0000256" key="5">
    <source>
        <dbReference type="ARBA" id="ARBA00001964"/>
    </source>
</evidence>
<comment type="subunit">
    <text evidence="8">Homodimer.</text>
</comment>
<evidence type="ECO:0000256" key="12">
    <source>
        <dbReference type="ARBA" id="ARBA00022837"/>
    </source>
</evidence>
<comment type="function">
    <text evidence="6">Catalyzes the transfer of a two-carbon ketol group from a ketose donor to an aldose acceptor, via a covalent intermediate with the cofactor thiamine pyrophosphate.</text>
</comment>
<dbReference type="EC" id="2.2.1.1" evidence="9"/>